<dbReference type="AlphaFoldDB" id="A0A182MVQ5"/>
<organism evidence="1 2">
    <name type="scientific">Anopheles culicifacies</name>
    <dbReference type="NCBI Taxonomy" id="139723"/>
    <lineage>
        <taxon>Eukaryota</taxon>
        <taxon>Metazoa</taxon>
        <taxon>Ecdysozoa</taxon>
        <taxon>Arthropoda</taxon>
        <taxon>Hexapoda</taxon>
        <taxon>Insecta</taxon>
        <taxon>Pterygota</taxon>
        <taxon>Neoptera</taxon>
        <taxon>Endopterygota</taxon>
        <taxon>Diptera</taxon>
        <taxon>Nematocera</taxon>
        <taxon>Culicoidea</taxon>
        <taxon>Culicidae</taxon>
        <taxon>Anophelinae</taxon>
        <taxon>Anopheles</taxon>
        <taxon>culicifacies species complex</taxon>
    </lineage>
</organism>
<reference evidence="2" key="1">
    <citation type="submission" date="2013-09" db="EMBL/GenBank/DDBJ databases">
        <title>The Genome Sequence of Anopheles culicifacies species A.</title>
        <authorList>
            <consortium name="The Broad Institute Genomics Platform"/>
            <person name="Neafsey D.E."/>
            <person name="Besansky N."/>
            <person name="Howell P."/>
            <person name="Walton C."/>
            <person name="Young S.K."/>
            <person name="Zeng Q."/>
            <person name="Gargeya S."/>
            <person name="Fitzgerald M."/>
            <person name="Haas B."/>
            <person name="Abouelleil A."/>
            <person name="Allen A.W."/>
            <person name="Alvarado L."/>
            <person name="Arachchi H.M."/>
            <person name="Berlin A.M."/>
            <person name="Chapman S.B."/>
            <person name="Gainer-Dewar J."/>
            <person name="Goldberg J."/>
            <person name="Griggs A."/>
            <person name="Gujja S."/>
            <person name="Hansen M."/>
            <person name="Howarth C."/>
            <person name="Imamovic A."/>
            <person name="Ireland A."/>
            <person name="Larimer J."/>
            <person name="McCowan C."/>
            <person name="Murphy C."/>
            <person name="Pearson M."/>
            <person name="Poon T.W."/>
            <person name="Priest M."/>
            <person name="Roberts A."/>
            <person name="Saif S."/>
            <person name="Shea T."/>
            <person name="Sisk P."/>
            <person name="Sykes S."/>
            <person name="Wortman J."/>
            <person name="Nusbaum C."/>
            <person name="Birren B."/>
        </authorList>
    </citation>
    <scope>NUCLEOTIDE SEQUENCE [LARGE SCALE GENOMIC DNA]</scope>
    <source>
        <strain evidence="2">A-37</strain>
    </source>
</reference>
<dbReference type="EnsemblMetazoa" id="ACUA027425-RA">
    <property type="protein sequence ID" value="ACUA027425-PA"/>
    <property type="gene ID" value="ACUA027425"/>
</dbReference>
<dbReference type="InterPro" id="IPR029044">
    <property type="entry name" value="Nucleotide-diphossugar_trans"/>
</dbReference>
<protein>
    <submittedName>
        <fullName evidence="1">Uncharacterized protein</fullName>
    </submittedName>
</protein>
<dbReference type="Gene3D" id="3.90.550.10">
    <property type="entry name" value="Spore Coat Polysaccharide Biosynthesis Protein SpsA, Chain A"/>
    <property type="match status" value="1"/>
</dbReference>
<reference evidence="1" key="2">
    <citation type="submission" date="2020-05" db="UniProtKB">
        <authorList>
            <consortium name="EnsemblMetazoa"/>
        </authorList>
    </citation>
    <scope>IDENTIFICATION</scope>
    <source>
        <strain evidence="1">A-37</strain>
    </source>
</reference>
<dbReference type="VEuPathDB" id="VectorBase:ACUA027425"/>
<sequence>MLAGKPVKIPSNQQELMKEKFKENQFNLLASDMIWLNRSLTDVRHHDLSLNGKRSQKPTRVERILQTWLKTYPLFTPPLTLDGSMYPTSASVPKTICSRKIDTGMRGIARQFDTREDNREVGMYRSRNVPETGIR</sequence>
<name>A0A182MVQ5_9DIPT</name>
<keyword evidence="2" id="KW-1185">Reference proteome</keyword>
<dbReference type="Proteomes" id="UP000075883">
    <property type="component" value="Unassembled WGS sequence"/>
</dbReference>
<evidence type="ECO:0000313" key="1">
    <source>
        <dbReference type="EnsemblMetazoa" id="ACUA027425-PA"/>
    </source>
</evidence>
<dbReference type="EMBL" id="AXCM01007139">
    <property type="status" value="NOT_ANNOTATED_CDS"/>
    <property type="molecule type" value="Genomic_DNA"/>
</dbReference>
<evidence type="ECO:0000313" key="2">
    <source>
        <dbReference type="Proteomes" id="UP000075883"/>
    </source>
</evidence>
<proteinExistence type="predicted"/>
<dbReference type="STRING" id="139723.A0A182MVQ5"/>
<accession>A0A182MVQ5</accession>